<protein>
    <submittedName>
        <fullName evidence="1">Uncharacterized protein</fullName>
    </submittedName>
</protein>
<evidence type="ECO:0000313" key="2">
    <source>
        <dbReference type="Proteomes" id="UP000823775"/>
    </source>
</evidence>
<dbReference type="EMBL" id="JACEIK010022071">
    <property type="protein sequence ID" value="MCE5166359.1"/>
    <property type="molecule type" value="Genomic_DNA"/>
</dbReference>
<sequence length="63" mass="6904">VTSHCTKSFLNIFKFSQERGENGAGGTLLQLSTVEILSLGSKLAFLTQRSSLRMYPILAKARS</sequence>
<feature type="non-terminal residue" evidence="1">
    <location>
        <position position="1"/>
    </location>
</feature>
<name>A0ABS8Y8C4_DATST</name>
<evidence type="ECO:0000313" key="1">
    <source>
        <dbReference type="EMBL" id="MCE5166359.1"/>
    </source>
</evidence>
<keyword evidence="2" id="KW-1185">Reference proteome</keyword>
<proteinExistence type="predicted"/>
<dbReference type="Proteomes" id="UP000823775">
    <property type="component" value="Unassembled WGS sequence"/>
</dbReference>
<reference evidence="1 2" key="1">
    <citation type="journal article" date="2021" name="BMC Genomics">
        <title>Datura genome reveals duplications of psychoactive alkaloid biosynthetic genes and high mutation rate following tissue culture.</title>
        <authorList>
            <person name="Rajewski A."/>
            <person name="Carter-House D."/>
            <person name="Stajich J."/>
            <person name="Litt A."/>
        </authorList>
    </citation>
    <scope>NUCLEOTIDE SEQUENCE [LARGE SCALE GENOMIC DNA]</scope>
    <source>
        <strain evidence="1">AR-01</strain>
    </source>
</reference>
<feature type="non-terminal residue" evidence="1">
    <location>
        <position position="63"/>
    </location>
</feature>
<organism evidence="1 2">
    <name type="scientific">Datura stramonium</name>
    <name type="common">Jimsonweed</name>
    <name type="synonym">Common thornapple</name>
    <dbReference type="NCBI Taxonomy" id="4076"/>
    <lineage>
        <taxon>Eukaryota</taxon>
        <taxon>Viridiplantae</taxon>
        <taxon>Streptophyta</taxon>
        <taxon>Embryophyta</taxon>
        <taxon>Tracheophyta</taxon>
        <taxon>Spermatophyta</taxon>
        <taxon>Magnoliopsida</taxon>
        <taxon>eudicotyledons</taxon>
        <taxon>Gunneridae</taxon>
        <taxon>Pentapetalae</taxon>
        <taxon>asterids</taxon>
        <taxon>lamiids</taxon>
        <taxon>Solanales</taxon>
        <taxon>Solanaceae</taxon>
        <taxon>Solanoideae</taxon>
        <taxon>Datureae</taxon>
        <taxon>Datura</taxon>
    </lineage>
</organism>
<gene>
    <name evidence="1" type="ORF">HAX54_017980</name>
</gene>
<accession>A0ABS8Y8C4</accession>
<comment type="caution">
    <text evidence="1">The sequence shown here is derived from an EMBL/GenBank/DDBJ whole genome shotgun (WGS) entry which is preliminary data.</text>
</comment>